<gene>
    <name evidence="1" type="ORF">HNY73_010777</name>
</gene>
<sequence>MADRMPHSSNEKVILVAYRISISNVTAFKNCCMLSLHNRSFKQPALKFYCNDGEQRTLAHPVGVSGTFVFENCSMIDPFVK</sequence>
<accession>A0A8T0F240</accession>
<name>A0A8T0F240_ARGBR</name>
<protein>
    <submittedName>
        <fullName evidence="1">Uncharacterized protein</fullName>
    </submittedName>
</protein>
<evidence type="ECO:0000313" key="2">
    <source>
        <dbReference type="Proteomes" id="UP000807504"/>
    </source>
</evidence>
<dbReference type="AlphaFoldDB" id="A0A8T0F240"/>
<reference evidence="1" key="2">
    <citation type="submission" date="2020-06" db="EMBL/GenBank/DDBJ databases">
        <authorList>
            <person name="Sheffer M."/>
        </authorList>
    </citation>
    <scope>NUCLEOTIDE SEQUENCE</scope>
</reference>
<dbReference type="Proteomes" id="UP000807504">
    <property type="component" value="Unassembled WGS sequence"/>
</dbReference>
<keyword evidence="2" id="KW-1185">Reference proteome</keyword>
<comment type="caution">
    <text evidence="1">The sequence shown here is derived from an EMBL/GenBank/DDBJ whole genome shotgun (WGS) entry which is preliminary data.</text>
</comment>
<evidence type="ECO:0000313" key="1">
    <source>
        <dbReference type="EMBL" id="KAF8785204.1"/>
    </source>
</evidence>
<dbReference type="EMBL" id="JABXBU010000030">
    <property type="protein sequence ID" value="KAF8785204.1"/>
    <property type="molecule type" value="Genomic_DNA"/>
</dbReference>
<reference evidence="1" key="1">
    <citation type="journal article" date="2020" name="bioRxiv">
        <title>Chromosome-level reference genome of the European wasp spider Argiope bruennichi: a resource for studies on range expansion and evolutionary adaptation.</title>
        <authorList>
            <person name="Sheffer M.M."/>
            <person name="Hoppe A."/>
            <person name="Krehenwinkel H."/>
            <person name="Uhl G."/>
            <person name="Kuss A.W."/>
            <person name="Jensen L."/>
            <person name="Jensen C."/>
            <person name="Gillespie R.G."/>
            <person name="Hoff K.J."/>
            <person name="Prost S."/>
        </authorList>
    </citation>
    <scope>NUCLEOTIDE SEQUENCE</scope>
</reference>
<proteinExistence type="predicted"/>
<organism evidence="1 2">
    <name type="scientific">Argiope bruennichi</name>
    <name type="common">Wasp spider</name>
    <name type="synonym">Aranea bruennichi</name>
    <dbReference type="NCBI Taxonomy" id="94029"/>
    <lineage>
        <taxon>Eukaryota</taxon>
        <taxon>Metazoa</taxon>
        <taxon>Ecdysozoa</taxon>
        <taxon>Arthropoda</taxon>
        <taxon>Chelicerata</taxon>
        <taxon>Arachnida</taxon>
        <taxon>Araneae</taxon>
        <taxon>Araneomorphae</taxon>
        <taxon>Entelegynae</taxon>
        <taxon>Araneoidea</taxon>
        <taxon>Araneidae</taxon>
        <taxon>Argiope</taxon>
    </lineage>
</organism>